<dbReference type="GeneID" id="106011541"/>
<dbReference type="PANTHER" id="PTHR45713:SF6">
    <property type="entry name" value="F5_8 TYPE C DOMAIN-CONTAINING PROTEIN"/>
    <property type="match status" value="1"/>
</dbReference>
<keyword evidence="4" id="KW-0479">Metal-binding</keyword>
<accession>A0ABM0ZYB5</accession>
<evidence type="ECO:0000256" key="4">
    <source>
        <dbReference type="ARBA" id="ARBA00022723"/>
    </source>
</evidence>
<comment type="function">
    <text evidence="1">Acts as a defensive agent. Recognizes blood group fucosylated oligosaccharides including A, B, H and Lewis B-type antigens. Does not recognize Lewis A antigen and has low affinity for monovalent haptens.</text>
</comment>
<evidence type="ECO:0000256" key="3">
    <source>
        <dbReference type="ARBA" id="ARBA00011233"/>
    </source>
</evidence>
<evidence type="ECO:0000313" key="10">
    <source>
        <dbReference type="Proteomes" id="UP000694888"/>
    </source>
</evidence>
<gene>
    <name evidence="11" type="primary">LOC106011541</name>
</gene>
<keyword evidence="10" id="KW-1185">Reference proteome</keyword>
<feature type="non-terminal residue" evidence="11">
    <location>
        <position position="258"/>
    </location>
</feature>
<protein>
    <submittedName>
        <fullName evidence="11">Fucolectin-4</fullName>
    </submittedName>
</protein>
<evidence type="ECO:0000256" key="6">
    <source>
        <dbReference type="ARBA" id="ARBA00022837"/>
    </source>
</evidence>
<dbReference type="RefSeq" id="XP_012937037.1">
    <property type="nucleotide sequence ID" value="XM_013081583.1"/>
</dbReference>
<dbReference type="InterPro" id="IPR006585">
    <property type="entry name" value="FTP1"/>
</dbReference>
<name>A0ABM0ZYB5_APLCA</name>
<organism evidence="10 11">
    <name type="scientific">Aplysia californica</name>
    <name type="common">California sea hare</name>
    <dbReference type="NCBI Taxonomy" id="6500"/>
    <lineage>
        <taxon>Eukaryota</taxon>
        <taxon>Metazoa</taxon>
        <taxon>Spiralia</taxon>
        <taxon>Lophotrochozoa</taxon>
        <taxon>Mollusca</taxon>
        <taxon>Gastropoda</taxon>
        <taxon>Heterobranchia</taxon>
        <taxon>Euthyneura</taxon>
        <taxon>Tectipleura</taxon>
        <taxon>Aplysiida</taxon>
        <taxon>Aplysioidea</taxon>
        <taxon>Aplysiidae</taxon>
        <taxon>Aplysia</taxon>
    </lineage>
</organism>
<sequence length="258" mass="27707">MWRKTRCRRKNFLSIRTQRISHVVRAFSLSSHLLTLSSLIVLHLSTTHVPPTHGLDNLALGKPAAQNSVWSERGSSPAYAHLANDGDTNSIFNQGSCSKTGSPDERDGSSWWIVDLLHQYLIHSVKITNRKFTDVNKLKNFSVYVSAGNPREDGEFPAVSHLGELCVFRTSGIKSARTEQLSCGESVGGRYLTIHKIGNSNLVLCEVQVFGELILTLSSSSSPSTSTTAPAPSSPSSSLSSSPPSESGAASPSSSSPP</sequence>
<feature type="domain" description="Fucolectin tachylectin-4 pentraxin-1" evidence="9">
    <location>
        <begin position="55"/>
        <end position="216"/>
    </location>
</feature>
<proteinExistence type="inferred from homology"/>
<reference evidence="11" key="1">
    <citation type="submission" date="2025-08" db="UniProtKB">
        <authorList>
            <consortium name="RefSeq"/>
        </authorList>
    </citation>
    <scope>IDENTIFICATION</scope>
</reference>
<dbReference type="InterPro" id="IPR008979">
    <property type="entry name" value="Galactose-bd-like_sf"/>
</dbReference>
<dbReference type="Gene3D" id="2.60.120.260">
    <property type="entry name" value="Galactose-binding domain-like"/>
    <property type="match status" value="1"/>
</dbReference>
<keyword evidence="7" id="KW-1015">Disulfide bond</keyword>
<dbReference type="SUPFAM" id="SSF49785">
    <property type="entry name" value="Galactose-binding domain-like"/>
    <property type="match status" value="1"/>
</dbReference>
<comment type="similarity">
    <text evidence="2">Belongs to the fucolectin family.</text>
</comment>
<feature type="region of interest" description="Disordered" evidence="8">
    <location>
        <begin position="219"/>
        <end position="258"/>
    </location>
</feature>
<evidence type="ECO:0000256" key="1">
    <source>
        <dbReference type="ARBA" id="ARBA00002219"/>
    </source>
</evidence>
<evidence type="ECO:0000313" key="11">
    <source>
        <dbReference type="RefSeq" id="XP_012937037.1"/>
    </source>
</evidence>
<dbReference type="Pfam" id="PF22633">
    <property type="entry name" value="F5_F8_type_C_2"/>
    <property type="match status" value="1"/>
</dbReference>
<dbReference type="Proteomes" id="UP000694888">
    <property type="component" value="Unplaced"/>
</dbReference>
<comment type="subunit">
    <text evidence="3">Homotrimer.</text>
</comment>
<dbReference type="SMART" id="SM00607">
    <property type="entry name" value="FTP"/>
    <property type="match status" value="1"/>
</dbReference>
<keyword evidence="5" id="KW-0430">Lectin</keyword>
<evidence type="ECO:0000256" key="7">
    <source>
        <dbReference type="ARBA" id="ARBA00023157"/>
    </source>
</evidence>
<evidence type="ECO:0000259" key="9">
    <source>
        <dbReference type="SMART" id="SM00607"/>
    </source>
</evidence>
<keyword evidence="6" id="KW-0106">Calcium</keyword>
<evidence type="ECO:0000256" key="2">
    <source>
        <dbReference type="ARBA" id="ARBA00010147"/>
    </source>
</evidence>
<evidence type="ECO:0000256" key="8">
    <source>
        <dbReference type="SAM" id="MobiDB-lite"/>
    </source>
</evidence>
<dbReference type="PANTHER" id="PTHR45713">
    <property type="entry name" value="FTP DOMAIN-CONTAINING PROTEIN"/>
    <property type="match status" value="1"/>
</dbReference>
<dbReference type="InterPro" id="IPR051941">
    <property type="entry name" value="BG_Antigen-Binding_Lectin"/>
</dbReference>
<evidence type="ECO:0000256" key="5">
    <source>
        <dbReference type="ARBA" id="ARBA00022734"/>
    </source>
</evidence>